<keyword evidence="5" id="KW-0472">Membrane</keyword>
<protein>
    <submittedName>
        <fullName evidence="9">Lipoprotein A-antigen</fullName>
    </submittedName>
</protein>
<dbReference type="SUPFAM" id="SSF53822">
    <property type="entry name" value="Periplasmic binding protein-like I"/>
    <property type="match status" value="1"/>
</dbReference>
<dbReference type="PANTHER" id="PTHR34296">
    <property type="entry name" value="TRANSCRIPTIONAL ACTIVATOR PROTEIN MED"/>
    <property type="match status" value="1"/>
</dbReference>
<organism evidence="9 10">
    <name type="scientific">Lactobacillus pasteurii DSM 23907 = CRBIP 24.76</name>
    <dbReference type="NCBI Taxonomy" id="1423790"/>
    <lineage>
        <taxon>Bacteria</taxon>
        <taxon>Bacillati</taxon>
        <taxon>Bacillota</taxon>
        <taxon>Bacilli</taxon>
        <taxon>Lactobacillales</taxon>
        <taxon>Lactobacillaceae</taxon>
        <taxon>Lactobacillus</taxon>
    </lineage>
</organism>
<keyword evidence="10" id="KW-1185">Reference proteome</keyword>
<dbReference type="InterPro" id="IPR003760">
    <property type="entry name" value="PnrA-like"/>
</dbReference>
<dbReference type="GO" id="GO:0005886">
    <property type="term" value="C:plasma membrane"/>
    <property type="evidence" value="ECO:0007669"/>
    <property type="project" value="UniProtKB-SubCell"/>
</dbReference>
<feature type="signal peptide" evidence="7">
    <location>
        <begin position="1"/>
        <end position="21"/>
    </location>
</feature>
<dbReference type="InterPro" id="IPR050957">
    <property type="entry name" value="BMP_lipoprotein"/>
</dbReference>
<evidence type="ECO:0000256" key="4">
    <source>
        <dbReference type="ARBA" id="ARBA00022729"/>
    </source>
</evidence>
<dbReference type="PANTHER" id="PTHR34296:SF2">
    <property type="entry name" value="ABC TRANSPORTER GUANOSINE-BINDING PROTEIN NUPN"/>
    <property type="match status" value="1"/>
</dbReference>
<dbReference type="PROSITE" id="PS51257">
    <property type="entry name" value="PROKAR_LIPOPROTEIN"/>
    <property type="match status" value="1"/>
</dbReference>
<name>I7JXU5_9LACO</name>
<dbReference type="EMBL" id="CAKD01000013">
    <property type="protein sequence ID" value="CCI84945.1"/>
    <property type="molecule type" value="Genomic_DNA"/>
</dbReference>
<evidence type="ECO:0000313" key="10">
    <source>
        <dbReference type="Proteomes" id="UP000009311"/>
    </source>
</evidence>
<keyword evidence="3" id="KW-1003">Cell membrane</keyword>
<evidence type="ECO:0000313" key="9">
    <source>
        <dbReference type="EMBL" id="CCI84945.1"/>
    </source>
</evidence>
<feature type="chain" id="PRO_5038856859" evidence="7">
    <location>
        <begin position="22"/>
        <end position="356"/>
    </location>
</feature>
<dbReference type="InterPro" id="IPR028082">
    <property type="entry name" value="Peripla_BP_I"/>
</dbReference>
<evidence type="ECO:0000256" key="3">
    <source>
        <dbReference type="ARBA" id="ARBA00022475"/>
    </source>
</evidence>
<proteinExistence type="inferred from homology"/>
<dbReference type="OrthoDB" id="9784230at2"/>
<feature type="domain" description="ABC transporter substrate-binding protein PnrA-like" evidence="8">
    <location>
        <begin position="41"/>
        <end position="351"/>
    </location>
</feature>
<evidence type="ECO:0000256" key="6">
    <source>
        <dbReference type="ARBA" id="ARBA00023288"/>
    </source>
</evidence>
<dbReference type="AlphaFoldDB" id="I7JXU5"/>
<keyword evidence="4 7" id="KW-0732">Signal</keyword>
<evidence type="ECO:0000256" key="7">
    <source>
        <dbReference type="SAM" id="SignalP"/>
    </source>
</evidence>
<accession>I7JXU5</accession>
<evidence type="ECO:0000259" key="8">
    <source>
        <dbReference type="Pfam" id="PF02608"/>
    </source>
</evidence>
<dbReference type="RefSeq" id="WP_009559500.1">
    <property type="nucleotide sequence ID" value="NZ_AYZN01000002.1"/>
</dbReference>
<dbReference type="Pfam" id="PF02608">
    <property type="entry name" value="Bmp"/>
    <property type="match status" value="1"/>
</dbReference>
<dbReference type="CDD" id="cd06354">
    <property type="entry name" value="PBP1_PrnA-like"/>
    <property type="match status" value="1"/>
</dbReference>
<comment type="subcellular location">
    <subcellularLocation>
        <location evidence="1">Cell membrane</location>
        <topology evidence="1">Lipid-anchor</topology>
    </subcellularLocation>
</comment>
<dbReference type="Gene3D" id="3.40.50.2300">
    <property type="match status" value="2"/>
</dbReference>
<gene>
    <name evidence="9" type="ORF">BN53_02360</name>
</gene>
<evidence type="ECO:0000256" key="1">
    <source>
        <dbReference type="ARBA" id="ARBA00004193"/>
    </source>
</evidence>
<reference evidence="9 10" key="1">
    <citation type="submission" date="2012-06" db="EMBL/GenBank/DDBJ databases">
        <title>Draft Genome Sequence of Lactobacillus pasteurii CRBIP 24.76T.</title>
        <authorList>
            <person name="Cousin S."/>
            <person name="Bouchier C."/>
            <person name="Loux V."/>
            <person name="Ma L."/>
            <person name="Creno S."/>
            <person name="Bizet C."/>
            <person name="Clermont D."/>
        </authorList>
    </citation>
    <scope>NUCLEOTIDE SEQUENCE [LARGE SCALE GENOMIC DNA]</scope>
    <source>
        <strain evidence="10">CRBIP 24.76T</strain>
    </source>
</reference>
<dbReference type="Proteomes" id="UP000009311">
    <property type="component" value="Unassembled WGS sequence"/>
</dbReference>
<dbReference type="eggNOG" id="COG1744">
    <property type="taxonomic scope" value="Bacteria"/>
</dbReference>
<dbReference type="STRING" id="1423790.BN53_02360"/>
<evidence type="ECO:0000256" key="5">
    <source>
        <dbReference type="ARBA" id="ARBA00023136"/>
    </source>
</evidence>
<comment type="caution">
    <text evidence="9">The sequence shown here is derived from an EMBL/GenBank/DDBJ whole genome shotgun (WGS) entry which is preliminary data.</text>
</comment>
<evidence type="ECO:0000256" key="2">
    <source>
        <dbReference type="ARBA" id="ARBA00008610"/>
    </source>
</evidence>
<comment type="similarity">
    <text evidence="2">Belongs to the BMP lipoprotein family.</text>
</comment>
<sequence>MKLSKLLTATAITLIASISLTACKNHNASKGKTTDASIALVTNNTGVDDHSFNQSAWQGLQKYAKNHDLRKGPGGINYFESSSASDHIPNIEQAIKAKYKTIVGVGFELTDAIKSEAKKNPKTNFLMIDNVIPLKNVVSATFKSQDSSYEAGIAAAYTTKTNKVGFIGGVHGVIIDMFDAGFTQGVKDGAKALGKKITIYNNYVGNFSSVDKGMMIAKTMYAHGADVIFHAAATAGEGVFQEAKDINQKRTAEDKVWVIGVDSDQSNLGNYKDKNGKKSNFTLSSVMKGVNTVVTDVAEKTYKGKFPGGEHLVYGLKDNGTYVPKGNMSDKAYAAVQKAKKDILAKKIVVPTHPKK</sequence>
<keyword evidence="6 9" id="KW-0449">Lipoprotein</keyword>